<protein>
    <submittedName>
        <fullName evidence="2">Uncharacterized protein</fullName>
    </submittedName>
</protein>
<sequence>MSSGQDTIPPPEDSRYLCASGNDATYPAPAEDPFKDNDDPLLPLALSGFPAHRRTLPDSLPRGEYSPHGSDEGSLLAPQALDLPGSPIRTEHPYHQQPFPNGSSLEPQADLPGSPTRAGPTVVALPPTLHRPSSQDSEACYPHVQEIQDAVNVELADAWVAEAEDSLPFQAHLKAIIARECPPGLDERVQTWLDGYAGYESGQWDGIPARRKNLFTNRSSS</sequence>
<evidence type="ECO:0000313" key="2">
    <source>
        <dbReference type="EMBL" id="KAJ7645372.1"/>
    </source>
</evidence>
<feature type="region of interest" description="Disordered" evidence="1">
    <location>
        <begin position="1"/>
        <end position="137"/>
    </location>
</feature>
<gene>
    <name evidence="2" type="ORF">B0H17DRAFT_450012</name>
</gene>
<dbReference type="AlphaFoldDB" id="A0AAD7FVH8"/>
<reference evidence="2" key="1">
    <citation type="submission" date="2023-03" db="EMBL/GenBank/DDBJ databases">
        <title>Massive genome expansion in bonnet fungi (Mycena s.s.) driven by repeated elements and novel gene families across ecological guilds.</title>
        <authorList>
            <consortium name="Lawrence Berkeley National Laboratory"/>
            <person name="Harder C.B."/>
            <person name="Miyauchi S."/>
            <person name="Viragh M."/>
            <person name="Kuo A."/>
            <person name="Thoen E."/>
            <person name="Andreopoulos B."/>
            <person name="Lu D."/>
            <person name="Skrede I."/>
            <person name="Drula E."/>
            <person name="Henrissat B."/>
            <person name="Morin E."/>
            <person name="Kohler A."/>
            <person name="Barry K."/>
            <person name="LaButti K."/>
            <person name="Morin E."/>
            <person name="Salamov A."/>
            <person name="Lipzen A."/>
            <person name="Mereny Z."/>
            <person name="Hegedus B."/>
            <person name="Baldrian P."/>
            <person name="Stursova M."/>
            <person name="Weitz H."/>
            <person name="Taylor A."/>
            <person name="Grigoriev I.V."/>
            <person name="Nagy L.G."/>
            <person name="Martin F."/>
            <person name="Kauserud H."/>
        </authorList>
    </citation>
    <scope>NUCLEOTIDE SEQUENCE</scope>
    <source>
        <strain evidence="2">CBHHK067</strain>
    </source>
</reference>
<evidence type="ECO:0000256" key="1">
    <source>
        <dbReference type="SAM" id="MobiDB-lite"/>
    </source>
</evidence>
<organism evidence="2 3">
    <name type="scientific">Mycena rosella</name>
    <name type="common">Pink bonnet</name>
    <name type="synonym">Agaricus rosellus</name>
    <dbReference type="NCBI Taxonomy" id="1033263"/>
    <lineage>
        <taxon>Eukaryota</taxon>
        <taxon>Fungi</taxon>
        <taxon>Dikarya</taxon>
        <taxon>Basidiomycota</taxon>
        <taxon>Agaricomycotina</taxon>
        <taxon>Agaricomycetes</taxon>
        <taxon>Agaricomycetidae</taxon>
        <taxon>Agaricales</taxon>
        <taxon>Marasmiineae</taxon>
        <taxon>Mycenaceae</taxon>
        <taxon>Mycena</taxon>
    </lineage>
</organism>
<proteinExistence type="predicted"/>
<evidence type="ECO:0000313" key="3">
    <source>
        <dbReference type="Proteomes" id="UP001221757"/>
    </source>
</evidence>
<comment type="caution">
    <text evidence="2">The sequence shown here is derived from an EMBL/GenBank/DDBJ whole genome shotgun (WGS) entry which is preliminary data.</text>
</comment>
<accession>A0AAD7FVH8</accession>
<keyword evidence="3" id="KW-1185">Reference proteome</keyword>
<name>A0AAD7FVH8_MYCRO</name>
<dbReference type="EMBL" id="JARKIE010000398">
    <property type="protein sequence ID" value="KAJ7645372.1"/>
    <property type="molecule type" value="Genomic_DNA"/>
</dbReference>
<dbReference type="Proteomes" id="UP001221757">
    <property type="component" value="Unassembled WGS sequence"/>
</dbReference>